<organism evidence="1 2">
    <name type="scientific">Endocarpon pusillum</name>
    <dbReference type="NCBI Taxonomy" id="364733"/>
    <lineage>
        <taxon>Eukaryota</taxon>
        <taxon>Fungi</taxon>
        <taxon>Dikarya</taxon>
        <taxon>Ascomycota</taxon>
        <taxon>Pezizomycotina</taxon>
        <taxon>Eurotiomycetes</taxon>
        <taxon>Chaetothyriomycetidae</taxon>
        <taxon>Verrucariales</taxon>
        <taxon>Verrucariaceae</taxon>
        <taxon>Endocarpon</taxon>
    </lineage>
</organism>
<comment type="caution">
    <text evidence="1">The sequence shown here is derived from an EMBL/GenBank/DDBJ whole genome shotgun (WGS) entry which is preliminary data.</text>
</comment>
<dbReference type="EMBL" id="JAACFV010000066">
    <property type="protein sequence ID" value="KAF7507631.1"/>
    <property type="molecule type" value="Genomic_DNA"/>
</dbReference>
<evidence type="ECO:0000313" key="1">
    <source>
        <dbReference type="EMBL" id="KAF7507631.1"/>
    </source>
</evidence>
<sequence length="88" mass="10391">MHITQQEAIHTYRCNLEYEDEDVESRGKDKTTLHPSSQLLYHDRSLRFTSSHEKTISRSDAMRCDAMRCDAMTNALLWPISQSLIYRR</sequence>
<proteinExistence type="predicted"/>
<accession>A0A8H7AIA8</accession>
<gene>
    <name evidence="1" type="ORF">GJ744_010301</name>
</gene>
<name>A0A8H7AIA8_9EURO</name>
<dbReference type="AlphaFoldDB" id="A0A8H7AIA8"/>
<protein>
    <submittedName>
        <fullName evidence="1">Uncharacterized protein</fullName>
    </submittedName>
</protein>
<evidence type="ECO:0000313" key="2">
    <source>
        <dbReference type="Proteomes" id="UP000606974"/>
    </source>
</evidence>
<reference evidence="1" key="1">
    <citation type="submission" date="2020-02" db="EMBL/GenBank/DDBJ databases">
        <authorList>
            <person name="Palmer J.M."/>
        </authorList>
    </citation>
    <scope>NUCLEOTIDE SEQUENCE</scope>
    <source>
        <strain evidence="1">EPUS1.4</strain>
        <tissue evidence="1">Thallus</tissue>
    </source>
</reference>
<keyword evidence="2" id="KW-1185">Reference proteome</keyword>
<dbReference type="Proteomes" id="UP000606974">
    <property type="component" value="Unassembled WGS sequence"/>
</dbReference>